<evidence type="ECO:0000256" key="8">
    <source>
        <dbReference type="ARBA" id="ARBA00051542"/>
    </source>
</evidence>
<dbReference type="InterPro" id="IPR023382">
    <property type="entry name" value="MnmA-like_central_sf"/>
</dbReference>
<keyword evidence="6 9" id="KW-0694">RNA-binding</keyword>
<comment type="similarity">
    <text evidence="9">Belongs to the MnmA/TRMU family.</text>
</comment>
<dbReference type="NCBIfam" id="TIGR00420">
    <property type="entry name" value="trmU"/>
    <property type="match status" value="1"/>
</dbReference>
<dbReference type="EC" id="2.8.1.13" evidence="9"/>
<evidence type="ECO:0000256" key="3">
    <source>
        <dbReference type="ARBA" id="ARBA00022694"/>
    </source>
</evidence>
<evidence type="ECO:0000256" key="9">
    <source>
        <dbReference type="HAMAP-Rule" id="MF_00144"/>
    </source>
</evidence>
<dbReference type="Pfam" id="PF20259">
    <property type="entry name" value="tRNA_Me_trans_M"/>
    <property type="match status" value="1"/>
</dbReference>
<dbReference type="GO" id="GO:0005524">
    <property type="term" value="F:ATP binding"/>
    <property type="evidence" value="ECO:0007669"/>
    <property type="project" value="UniProtKB-KW"/>
</dbReference>
<dbReference type="AlphaFoldDB" id="A0A397NT46"/>
<evidence type="ECO:0000256" key="6">
    <source>
        <dbReference type="ARBA" id="ARBA00022884"/>
    </source>
</evidence>
<dbReference type="GO" id="GO:0000049">
    <property type="term" value="F:tRNA binding"/>
    <property type="evidence" value="ECO:0007669"/>
    <property type="project" value="UniProtKB-KW"/>
</dbReference>
<dbReference type="GO" id="GO:0005737">
    <property type="term" value="C:cytoplasm"/>
    <property type="evidence" value="ECO:0007669"/>
    <property type="project" value="UniProtKB-SubCell"/>
</dbReference>
<comment type="caution">
    <text evidence="9">Lacks conserved residue(s) required for the propagation of feature annotation.</text>
</comment>
<dbReference type="RefSeq" id="WP_119037137.1">
    <property type="nucleotide sequence ID" value="NZ_QXDC01000004.1"/>
</dbReference>
<dbReference type="Pfam" id="PF20258">
    <property type="entry name" value="tRNA_Me_trans_C"/>
    <property type="match status" value="1"/>
</dbReference>
<accession>A0A397NT46</accession>
<dbReference type="GO" id="GO:0002143">
    <property type="term" value="P:tRNA wobble position uridine thiolation"/>
    <property type="evidence" value="ECO:0007669"/>
    <property type="project" value="TreeGrafter"/>
</dbReference>
<feature type="active site" description="Cysteine persulfide intermediate" evidence="9">
    <location>
        <position position="210"/>
    </location>
</feature>
<keyword evidence="13" id="KW-1185">Reference proteome</keyword>
<evidence type="ECO:0000313" key="13">
    <source>
        <dbReference type="Proteomes" id="UP000266568"/>
    </source>
</evidence>
<dbReference type="HAMAP" id="MF_00144">
    <property type="entry name" value="tRNA_thiouridyl_MnmA"/>
    <property type="match status" value="1"/>
</dbReference>
<keyword evidence="4 9" id="KW-0547">Nucleotide-binding</keyword>
<dbReference type="Gene3D" id="3.40.50.620">
    <property type="entry name" value="HUPs"/>
    <property type="match status" value="1"/>
</dbReference>
<dbReference type="Pfam" id="PF03054">
    <property type="entry name" value="tRNA_Me_trans"/>
    <property type="match status" value="1"/>
</dbReference>
<dbReference type="CDD" id="cd01998">
    <property type="entry name" value="MnmA_TRMU-like"/>
    <property type="match status" value="1"/>
</dbReference>
<dbReference type="NCBIfam" id="NF001138">
    <property type="entry name" value="PRK00143.1"/>
    <property type="match status" value="1"/>
</dbReference>
<evidence type="ECO:0000259" key="11">
    <source>
        <dbReference type="Pfam" id="PF20259"/>
    </source>
</evidence>
<dbReference type="FunFam" id="2.30.30.280:FF:000001">
    <property type="entry name" value="tRNA-specific 2-thiouridylase MnmA"/>
    <property type="match status" value="1"/>
</dbReference>
<keyword evidence="12" id="KW-0489">Methyltransferase</keyword>
<sequence>MIEGDFQLGADPARRRIVVAMSGGVDSSVVAALAHATGAETIGVTLQLYDHGEAVGRAGSCCAGRDIRDARAVCDRLGIAHYVFDHESSFREQVIDDFADEYLAGRTPIPCVKCNMGPKFTDLFGLARELGADALATGHYVRRIQGADGPELHRAIDPARDQSYFLFATTTAQLDFLRFPLGALPKARVREIAADLGLGVAAKPDSQDICFVPDGDYATLVKKLRPEADASGDIVDEAGRKLGEHRGLIHFTVGQRRGIEIGGQAEPLYVVRLEPESRRLVVGPKTALAVRAARLTDINWIGGRATGAVTAKVRSLAKPVPARIQGDDLMFDAPEYGVAPGQAAVLYAGERVLGGGWIAETERATTALAA</sequence>
<evidence type="ECO:0000256" key="5">
    <source>
        <dbReference type="ARBA" id="ARBA00022840"/>
    </source>
</evidence>
<reference evidence="12 13" key="1">
    <citation type="submission" date="2018-08" db="EMBL/GenBank/DDBJ databases">
        <title>Genomic Encyclopedia of Type Strains, Phase IV (KMG-IV): sequencing the most valuable type-strain genomes for metagenomic binning, comparative biology and taxonomic classification.</title>
        <authorList>
            <person name="Goeker M."/>
        </authorList>
    </citation>
    <scope>NUCLEOTIDE SEQUENCE [LARGE SCALE GENOMIC DNA]</scope>
    <source>
        <strain evidence="12 13">DSM 25527</strain>
    </source>
</reference>
<keyword evidence="7" id="KW-1015">Disulfide bond</keyword>
<feature type="region of interest" description="Interaction with tRNA" evidence="9">
    <location>
        <begin position="160"/>
        <end position="162"/>
    </location>
</feature>
<evidence type="ECO:0000256" key="2">
    <source>
        <dbReference type="ARBA" id="ARBA00022679"/>
    </source>
</evidence>
<dbReference type="Gene3D" id="2.40.30.10">
    <property type="entry name" value="Translation factors"/>
    <property type="match status" value="1"/>
</dbReference>
<keyword evidence="5 9" id="KW-0067">ATP-binding</keyword>
<dbReference type="GO" id="GO:0103016">
    <property type="term" value="F:tRNA-uridine 2-sulfurtransferase activity"/>
    <property type="evidence" value="ECO:0007669"/>
    <property type="project" value="UniProtKB-EC"/>
</dbReference>
<dbReference type="GO" id="GO:0032259">
    <property type="term" value="P:methylation"/>
    <property type="evidence" value="ECO:0007669"/>
    <property type="project" value="UniProtKB-KW"/>
</dbReference>
<comment type="caution">
    <text evidence="12">The sequence shown here is derived from an EMBL/GenBank/DDBJ whole genome shotgun (WGS) entry which is preliminary data.</text>
</comment>
<keyword evidence="3 9" id="KW-0819">tRNA processing</keyword>
<keyword evidence="2 9" id="KW-0808">Transferase</keyword>
<dbReference type="InterPro" id="IPR046885">
    <property type="entry name" value="MnmA-like_C"/>
</dbReference>
<feature type="binding site" evidence="9">
    <location>
        <position position="46"/>
    </location>
    <ligand>
        <name>ATP</name>
        <dbReference type="ChEBI" id="CHEBI:30616"/>
    </ligand>
</feature>
<comment type="catalytic activity">
    <reaction evidence="8 9">
        <text>S-sulfanyl-L-cysteinyl-[protein] + uridine(34) in tRNA + AH2 + ATP = 2-thiouridine(34) in tRNA + L-cysteinyl-[protein] + A + AMP + diphosphate + H(+)</text>
        <dbReference type="Rhea" id="RHEA:47032"/>
        <dbReference type="Rhea" id="RHEA-COMP:10131"/>
        <dbReference type="Rhea" id="RHEA-COMP:11726"/>
        <dbReference type="Rhea" id="RHEA-COMP:11727"/>
        <dbReference type="Rhea" id="RHEA-COMP:11728"/>
        <dbReference type="ChEBI" id="CHEBI:13193"/>
        <dbReference type="ChEBI" id="CHEBI:15378"/>
        <dbReference type="ChEBI" id="CHEBI:17499"/>
        <dbReference type="ChEBI" id="CHEBI:29950"/>
        <dbReference type="ChEBI" id="CHEBI:30616"/>
        <dbReference type="ChEBI" id="CHEBI:33019"/>
        <dbReference type="ChEBI" id="CHEBI:61963"/>
        <dbReference type="ChEBI" id="CHEBI:65315"/>
        <dbReference type="ChEBI" id="CHEBI:87170"/>
        <dbReference type="ChEBI" id="CHEBI:456215"/>
        <dbReference type="EC" id="2.8.1.13"/>
    </reaction>
</comment>
<evidence type="ECO:0000256" key="7">
    <source>
        <dbReference type="ARBA" id="ARBA00023157"/>
    </source>
</evidence>
<dbReference type="SUPFAM" id="SSF52402">
    <property type="entry name" value="Adenine nucleotide alpha hydrolases-like"/>
    <property type="match status" value="1"/>
</dbReference>
<evidence type="ECO:0000256" key="1">
    <source>
        <dbReference type="ARBA" id="ARBA00022555"/>
    </source>
</evidence>
<keyword evidence="9" id="KW-0963">Cytoplasm</keyword>
<dbReference type="GO" id="GO:0008168">
    <property type="term" value="F:methyltransferase activity"/>
    <property type="evidence" value="ECO:0007669"/>
    <property type="project" value="UniProtKB-KW"/>
</dbReference>
<feature type="site" description="Interaction with tRNA" evidence="9">
    <location>
        <position position="342"/>
    </location>
</feature>
<keyword evidence="1 9" id="KW-0820">tRNA-binding</keyword>
<protein>
    <recommendedName>
        <fullName evidence="9">tRNA-specific 2-thiouridylase MnmA</fullName>
        <ecNumber evidence="9">2.8.1.13</ecNumber>
    </recommendedName>
</protein>
<dbReference type="PANTHER" id="PTHR11933:SF5">
    <property type="entry name" value="MITOCHONDRIAL TRNA-SPECIFIC 2-THIOURIDYLASE 1"/>
    <property type="match status" value="1"/>
</dbReference>
<organism evidence="12 13">
    <name type="scientific">Hephaestia caeni</name>
    <dbReference type="NCBI Taxonomy" id="645617"/>
    <lineage>
        <taxon>Bacteria</taxon>
        <taxon>Pseudomonadati</taxon>
        <taxon>Pseudomonadota</taxon>
        <taxon>Alphaproteobacteria</taxon>
        <taxon>Sphingomonadales</taxon>
        <taxon>Sphingomonadaceae</taxon>
        <taxon>Hephaestia</taxon>
    </lineage>
</organism>
<dbReference type="PANTHER" id="PTHR11933">
    <property type="entry name" value="TRNA 5-METHYLAMINOMETHYL-2-THIOURIDYLATE -METHYLTRANSFERASE"/>
    <property type="match status" value="1"/>
</dbReference>
<comment type="subcellular location">
    <subcellularLocation>
        <location evidence="9">Cytoplasm</location>
    </subcellularLocation>
</comment>
<feature type="active site" description="Nucleophile" evidence="9">
    <location>
        <position position="114"/>
    </location>
</feature>
<dbReference type="InterPro" id="IPR046884">
    <property type="entry name" value="MnmA-like_central"/>
</dbReference>
<name>A0A397NT46_9SPHN</name>
<proteinExistence type="inferred from homology"/>
<feature type="site" description="Interaction with tRNA" evidence="9">
    <location>
        <position position="139"/>
    </location>
</feature>
<dbReference type="Gene3D" id="2.30.30.280">
    <property type="entry name" value="Adenine nucleotide alpha hydrolases-like domains"/>
    <property type="match status" value="1"/>
</dbReference>
<dbReference type="InterPro" id="IPR014729">
    <property type="entry name" value="Rossmann-like_a/b/a_fold"/>
</dbReference>
<evidence type="ECO:0000259" key="10">
    <source>
        <dbReference type="Pfam" id="PF20258"/>
    </source>
</evidence>
<dbReference type="OrthoDB" id="9800696at2"/>
<gene>
    <name evidence="9" type="primary">mnmA</name>
    <name evidence="12" type="ORF">DFR49_3784</name>
</gene>
<feature type="domain" description="tRNA-specific 2-thiouridylase MnmA-like central" evidence="11">
    <location>
        <begin position="229"/>
        <end position="283"/>
    </location>
</feature>
<feature type="binding site" evidence="9">
    <location>
        <position position="138"/>
    </location>
    <ligand>
        <name>ATP</name>
        <dbReference type="ChEBI" id="CHEBI:30616"/>
    </ligand>
</feature>
<feature type="domain" description="tRNA-specific 2-thiouridylase MnmA-like C-terminal" evidence="10">
    <location>
        <begin position="293"/>
        <end position="358"/>
    </location>
</feature>
<comment type="function">
    <text evidence="9">Catalyzes the 2-thiolation of uridine at the wobble position (U34) of tRNA, leading to the formation of s(2)U34.</text>
</comment>
<evidence type="ECO:0000256" key="4">
    <source>
        <dbReference type="ARBA" id="ARBA00022741"/>
    </source>
</evidence>
<feature type="binding site" evidence="9">
    <location>
        <begin position="20"/>
        <end position="27"/>
    </location>
    <ligand>
        <name>ATP</name>
        <dbReference type="ChEBI" id="CHEBI:30616"/>
    </ligand>
</feature>
<dbReference type="InterPro" id="IPR004506">
    <property type="entry name" value="MnmA-like"/>
</dbReference>
<dbReference type="Proteomes" id="UP000266568">
    <property type="component" value="Unassembled WGS sequence"/>
</dbReference>
<dbReference type="EMBL" id="QXDC01000004">
    <property type="protein sequence ID" value="RIA37895.1"/>
    <property type="molecule type" value="Genomic_DNA"/>
</dbReference>
<evidence type="ECO:0000313" key="12">
    <source>
        <dbReference type="EMBL" id="RIA37895.1"/>
    </source>
</evidence>